<evidence type="ECO:0000256" key="2">
    <source>
        <dbReference type="ARBA" id="ARBA00008807"/>
    </source>
</evidence>
<comment type="similarity">
    <text evidence="2">Belongs to the oligopeptide OPT transporter family.</text>
</comment>
<keyword evidence="6" id="KW-0653">Protein transport</keyword>
<evidence type="ECO:0000256" key="4">
    <source>
        <dbReference type="ARBA" id="ARBA00022692"/>
    </source>
</evidence>
<dbReference type="GO" id="GO:0015031">
    <property type="term" value="P:protein transport"/>
    <property type="evidence" value="ECO:0007669"/>
    <property type="project" value="UniProtKB-KW"/>
</dbReference>
<feature type="transmembrane region" description="Helical" evidence="10">
    <location>
        <begin position="158"/>
        <end position="175"/>
    </location>
</feature>
<evidence type="ECO:0000256" key="10">
    <source>
        <dbReference type="SAM" id="Phobius"/>
    </source>
</evidence>
<dbReference type="AlphaFoldDB" id="A0A1Y1U8K4"/>
<evidence type="ECO:0000313" key="12">
    <source>
        <dbReference type="Proteomes" id="UP000193218"/>
    </source>
</evidence>
<name>A0A1Y1U8K4_9TREE</name>
<dbReference type="Pfam" id="PF03169">
    <property type="entry name" value="OPT"/>
    <property type="match status" value="1"/>
</dbReference>
<dbReference type="OrthoDB" id="9986677at2759"/>
<evidence type="ECO:0000313" key="11">
    <source>
        <dbReference type="EMBL" id="ORX33445.1"/>
    </source>
</evidence>
<gene>
    <name evidence="11" type="ORF">BD324DRAFT_684270</name>
</gene>
<feature type="transmembrane region" description="Helical" evidence="10">
    <location>
        <begin position="475"/>
        <end position="498"/>
    </location>
</feature>
<keyword evidence="9" id="KW-0175">Coiled coil</keyword>
<evidence type="ECO:0000256" key="1">
    <source>
        <dbReference type="ARBA" id="ARBA00004141"/>
    </source>
</evidence>
<dbReference type="EMBL" id="NBSH01000021">
    <property type="protein sequence ID" value="ORX33445.1"/>
    <property type="molecule type" value="Genomic_DNA"/>
</dbReference>
<evidence type="ECO:0000256" key="7">
    <source>
        <dbReference type="ARBA" id="ARBA00022989"/>
    </source>
</evidence>
<dbReference type="GO" id="GO:0016020">
    <property type="term" value="C:membrane"/>
    <property type="evidence" value="ECO:0007669"/>
    <property type="project" value="UniProtKB-SubCell"/>
</dbReference>
<comment type="subcellular location">
    <subcellularLocation>
        <location evidence="1">Membrane</location>
        <topology evidence="1">Multi-pass membrane protein</topology>
    </subcellularLocation>
</comment>
<feature type="coiled-coil region" evidence="9">
    <location>
        <begin position="44"/>
        <end position="71"/>
    </location>
</feature>
<dbReference type="PANTHER" id="PTHR22601">
    <property type="entry name" value="ISP4 LIKE PROTEIN"/>
    <property type="match status" value="1"/>
</dbReference>
<keyword evidence="5" id="KW-0571">Peptide transport</keyword>
<evidence type="ECO:0000256" key="9">
    <source>
        <dbReference type="SAM" id="Coils"/>
    </source>
</evidence>
<organism evidence="11 12">
    <name type="scientific">Kockovaella imperatae</name>
    <dbReference type="NCBI Taxonomy" id="4999"/>
    <lineage>
        <taxon>Eukaryota</taxon>
        <taxon>Fungi</taxon>
        <taxon>Dikarya</taxon>
        <taxon>Basidiomycota</taxon>
        <taxon>Agaricomycotina</taxon>
        <taxon>Tremellomycetes</taxon>
        <taxon>Tremellales</taxon>
        <taxon>Cuniculitremaceae</taxon>
        <taxon>Kockovaella</taxon>
    </lineage>
</organism>
<dbReference type="RefSeq" id="XP_021867780.1">
    <property type="nucleotide sequence ID" value="XM_022019211.1"/>
</dbReference>
<accession>A0A1Y1U8K4</accession>
<feature type="transmembrane region" description="Helical" evidence="10">
    <location>
        <begin position="577"/>
        <end position="598"/>
    </location>
</feature>
<evidence type="ECO:0000256" key="6">
    <source>
        <dbReference type="ARBA" id="ARBA00022927"/>
    </source>
</evidence>
<dbReference type="Proteomes" id="UP000193218">
    <property type="component" value="Unassembled WGS sequence"/>
</dbReference>
<reference evidence="11 12" key="1">
    <citation type="submission" date="2017-03" db="EMBL/GenBank/DDBJ databases">
        <title>Widespread Adenine N6-methylation of Active Genes in Fungi.</title>
        <authorList>
            <consortium name="DOE Joint Genome Institute"/>
            <person name="Mondo S.J."/>
            <person name="Dannebaum R.O."/>
            <person name="Kuo R.C."/>
            <person name="Louie K.B."/>
            <person name="Bewick A.J."/>
            <person name="Labutti K."/>
            <person name="Haridas S."/>
            <person name="Kuo A."/>
            <person name="Salamov A."/>
            <person name="Ahrendt S.R."/>
            <person name="Lau R."/>
            <person name="Bowen B.P."/>
            <person name="Lipzen A."/>
            <person name="Sullivan W."/>
            <person name="Andreopoulos W.B."/>
            <person name="Clum A."/>
            <person name="Lindquist E."/>
            <person name="Daum C."/>
            <person name="Northen T.R."/>
            <person name="Ramamoorthy G."/>
            <person name="Schmitz R.J."/>
            <person name="Gryganskyi A."/>
            <person name="Culley D."/>
            <person name="Magnuson J."/>
            <person name="James T.Y."/>
            <person name="O'Malley M.A."/>
            <person name="Stajich J.E."/>
            <person name="Spatafora J.W."/>
            <person name="Visel A."/>
            <person name="Grigoriev I.V."/>
        </authorList>
    </citation>
    <scope>NUCLEOTIDE SEQUENCE [LARGE SCALE GENOMIC DNA]</scope>
    <source>
        <strain evidence="11 12">NRRL Y-17943</strain>
    </source>
</reference>
<feature type="transmembrane region" description="Helical" evidence="10">
    <location>
        <begin position="550"/>
        <end position="570"/>
    </location>
</feature>
<comment type="caution">
    <text evidence="11">The sequence shown here is derived from an EMBL/GenBank/DDBJ whole genome shotgun (WGS) entry which is preliminary data.</text>
</comment>
<dbReference type="NCBIfam" id="TIGR00727">
    <property type="entry name" value="ISP4_OPT"/>
    <property type="match status" value="1"/>
</dbReference>
<feature type="transmembrane region" description="Helical" evidence="10">
    <location>
        <begin position="693"/>
        <end position="714"/>
    </location>
</feature>
<feature type="transmembrane region" description="Helical" evidence="10">
    <location>
        <begin position="807"/>
        <end position="828"/>
    </location>
</feature>
<keyword evidence="4 10" id="KW-0812">Transmembrane</keyword>
<dbReference type="InterPro" id="IPR004813">
    <property type="entry name" value="OPT"/>
</dbReference>
<feature type="transmembrane region" description="Helical" evidence="10">
    <location>
        <begin position="726"/>
        <end position="746"/>
    </location>
</feature>
<keyword evidence="8 10" id="KW-0472">Membrane</keyword>
<dbReference type="GeneID" id="33561020"/>
<keyword evidence="7 10" id="KW-1133">Transmembrane helix</keyword>
<dbReference type="InterPro" id="IPR004648">
    <property type="entry name" value="Oligpept_transpt"/>
</dbReference>
<feature type="transmembrane region" description="Helical" evidence="10">
    <location>
        <begin position="406"/>
        <end position="428"/>
    </location>
</feature>
<proteinExistence type="inferred from homology"/>
<dbReference type="InParanoid" id="A0A1Y1U8K4"/>
<evidence type="ECO:0000256" key="8">
    <source>
        <dbReference type="ARBA" id="ARBA00023136"/>
    </source>
</evidence>
<evidence type="ECO:0000256" key="5">
    <source>
        <dbReference type="ARBA" id="ARBA00022856"/>
    </source>
</evidence>
<protein>
    <submittedName>
        <fullName evidence="11">OPT oligopeptide transporter protein-domain-containing protein</fullName>
    </submittedName>
</protein>
<feature type="transmembrane region" description="Helical" evidence="10">
    <location>
        <begin position="181"/>
        <end position="201"/>
    </location>
</feature>
<keyword evidence="3" id="KW-0813">Transport</keyword>
<sequence length="875" mass="97870">MGANDIAPAYGQVEDKKINDTDVETEKVAVTAAPDLDSLSIGEEVELKKELELFDNEITDLEEKLVDLSVAQAYSVAKELFDMHKHDQLFPLDILEKLEEFSKNYEEIAANPGPHATLIRDVKIEVLLATENSPYLEVRANTETTDDPTMPVMTFRSFLIGTIFAVVGSFIDTLFSFRQPAIGIGTSVAQLLAYPFGNFLARVLPRGQFRIFGHTCSLNPGPFNKKEHMLITIMCNVSMTSPYTVYIVPVQYLPGYFDESFAHSRGYQYLNTLGTNMVGYGMAGLLRRFLVWPSFAVWPGTFNNMALIKAFHTEKNEPVRGPFGKMYTWSREKFFLITFIAMFVYYWFPGFIWTSLSYFSWITWIAPNNLNLDAVTGFNGGMGFNPWPSWDWNIAGAWFTPLTVPLFSVVNIAISAVIINIATLAIWYTNKWNTGYLPINQPGTYDNTGNSYNVSRILKNGRLDLDLYQSYSEPWMTAGFITAYIGYFVMYGATLVYIPLFHRHQVARAFKGFAKAVKASFRRGSDGEQDLLDEDIHAKLMKEYKDVPEWAYMILLVVFAAIGMIGVAIYPDDTSPVVMVFGIILCLLTMIPVGLITATTGVSVPTNVISEFIGGSLVSGNANALMYFKTYGYISAAQAVSFSNDLKLAHYFKLPPWHTFTAQVWATLLYCIVSASIFNYAMGFRDICTEGAAFHLTCPGQTTYFTASVFWGTLSPKRLFGPGKRYTTALLGFPVGAAMVFVYWGLKRAFPRSSLIRGLHPVMLAQGGVYFLAPYNISYMLPLLYVTVFSFKIVRPRYTQFWAKYNYVLAASFPTGIAIAGVIIFFALEVPHGGYSLNWWGNNVLNEGYEGSFGAPRLAVPTDPGYFGPPQGSFT</sequence>
<evidence type="ECO:0000256" key="3">
    <source>
        <dbReference type="ARBA" id="ARBA00022448"/>
    </source>
</evidence>
<feature type="transmembrane region" description="Helical" evidence="10">
    <location>
        <begin position="334"/>
        <end position="353"/>
    </location>
</feature>
<dbReference type="NCBIfam" id="TIGR00728">
    <property type="entry name" value="OPT_sfam"/>
    <property type="match status" value="1"/>
</dbReference>
<feature type="transmembrane region" description="Helical" evidence="10">
    <location>
        <begin position="662"/>
        <end position="681"/>
    </location>
</feature>
<dbReference type="GO" id="GO:0035673">
    <property type="term" value="F:oligopeptide transmembrane transporter activity"/>
    <property type="evidence" value="ECO:0007669"/>
    <property type="project" value="InterPro"/>
</dbReference>
<keyword evidence="12" id="KW-1185">Reference proteome</keyword>